<dbReference type="AlphaFoldDB" id="A0A834ICX0"/>
<organism evidence="1 2">
    <name type="scientific">Rhynchophorus ferrugineus</name>
    <name type="common">Red palm weevil</name>
    <name type="synonym">Curculio ferrugineus</name>
    <dbReference type="NCBI Taxonomy" id="354439"/>
    <lineage>
        <taxon>Eukaryota</taxon>
        <taxon>Metazoa</taxon>
        <taxon>Ecdysozoa</taxon>
        <taxon>Arthropoda</taxon>
        <taxon>Hexapoda</taxon>
        <taxon>Insecta</taxon>
        <taxon>Pterygota</taxon>
        <taxon>Neoptera</taxon>
        <taxon>Endopterygota</taxon>
        <taxon>Coleoptera</taxon>
        <taxon>Polyphaga</taxon>
        <taxon>Cucujiformia</taxon>
        <taxon>Curculionidae</taxon>
        <taxon>Dryophthorinae</taxon>
        <taxon>Rhynchophorus</taxon>
    </lineage>
</organism>
<sequence length="125" mass="14086">MIYDHVFFSLAQLHGIFDDPNQTDVAARTDSSPDRLISKLELGRCYVDYAAPVGIPLGVHVHRTEDQRRTRPTERSVRRKCPKTPGSVLCLFGCSRNDKGTTVEGETAVIVTEDVEIRHNSIDYR</sequence>
<keyword evidence="2" id="KW-1185">Reference proteome</keyword>
<comment type="caution">
    <text evidence="1">The sequence shown here is derived from an EMBL/GenBank/DDBJ whole genome shotgun (WGS) entry which is preliminary data.</text>
</comment>
<reference evidence="1" key="1">
    <citation type="submission" date="2020-08" db="EMBL/GenBank/DDBJ databases">
        <title>Genome sequencing and assembly of the red palm weevil Rhynchophorus ferrugineus.</title>
        <authorList>
            <person name="Dias G.B."/>
            <person name="Bergman C.M."/>
            <person name="Manee M."/>
        </authorList>
    </citation>
    <scope>NUCLEOTIDE SEQUENCE</scope>
    <source>
        <strain evidence="1">AA-2017</strain>
        <tissue evidence="1">Whole larva</tissue>
    </source>
</reference>
<proteinExistence type="predicted"/>
<protein>
    <submittedName>
        <fullName evidence="1">Uncharacterized protein</fullName>
    </submittedName>
</protein>
<evidence type="ECO:0000313" key="2">
    <source>
        <dbReference type="Proteomes" id="UP000625711"/>
    </source>
</evidence>
<gene>
    <name evidence="1" type="ORF">GWI33_008474</name>
</gene>
<name>A0A834ICX0_RHYFE</name>
<accession>A0A834ICX0</accession>
<dbReference type="EMBL" id="JAACXV010002600">
    <property type="protein sequence ID" value="KAF7277369.1"/>
    <property type="molecule type" value="Genomic_DNA"/>
</dbReference>
<evidence type="ECO:0000313" key="1">
    <source>
        <dbReference type="EMBL" id="KAF7277369.1"/>
    </source>
</evidence>
<dbReference type="Proteomes" id="UP000625711">
    <property type="component" value="Unassembled WGS sequence"/>
</dbReference>